<dbReference type="GO" id="GO:0030682">
    <property type="term" value="P:symbiont-mediated perturbation of host defenses"/>
    <property type="evidence" value="ECO:0007669"/>
    <property type="project" value="InterPro"/>
</dbReference>
<comment type="subcellular location">
    <subcellularLocation>
        <location evidence="1">Secreted</location>
    </subcellularLocation>
</comment>
<feature type="signal peptide" evidence="5">
    <location>
        <begin position="1"/>
        <end position="20"/>
    </location>
</feature>
<dbReference type="EMBL" id="GFTR01003146">
    <property type="protein sequence ID" value="JAW13280.1"/>
    <property type="molecule type" value="Transcribed_RNA"/>
</dbReference>
<proteinExistence type="inferred from homology"/>
<name>A0A224XXL8_9HEMI</name>
<keyword evidence="2" id="KW-0964">Secreted</keyword>
<evidence type="ECO:0000256" key="1">
    <source>
        <dbReference type="ARBA" id="ARBA00004613"/>
    </source>
</evidence>
<feature type="chain" id="PRO_5013188967" evidence="5">
    <location>
        <begin position="21"/>
        <end position="188"/>
    </location>
</feature>
<reference evidence="6" key="1">
    <citation type="journal article" date="2018" name="PLoS Negl. Trop. Dis.">
        <title>An insight into the salivary gland and fat body transcriptome of Panstrongylus lignarius (Hemiptera: Heteroptera), the main vector of Chagas disease in Peru.</title>
        <authorList>
            <person name="Nevoa J.C."/>
            <person name="Mendes M.T."/>
            <person name="da Silva M.V."/>
            <person name="Soares S.C."/>
            <person name="Oliveira C.J.F."/>
            <person name="Ribeiro J.M.C."/>
        </authorList>
    </citation>
    <scope>NUCLEOTIDE SEQUENCE</scope>
</reference>
<evidence type="ECO:0000256" key="2">
    <source>
        <dbReference type="ARBA" id="ARBA00022525"/>
    </source>
</evidence>
<dbReference type="InterPro" id="IPR005657">
    <property type="entry name" value="Triabi/Procalin"/>
</dbReference>
<keyword evidence="3 5" id="KW-0732">Signal</keyword>
<evidence type="ECO:0000256" key="4">
    <source>
        <dbReference type="ARBA" id="ARBA00034121"/>
    </source>
</evidence>
<dbReference type="Gene3D" id="2.40.128.20">
    <property type="match status" value="1"/>
</dbReference>
<organism evidence="6">
    <name type="scientific">Panstrongylus lignarius</name>
    <dbReference type="NCBI Taxonomy" id="156445"/>
    <lineage>
        <taxon>Eukaryota</taxon>
        <taxon>Metazoa</taxon>
        <taxon>Ecdysozoa</taxon>
        <taxon>Arthropoda</taxon>
        <taxon>Hexapoda</taxon>
        <taxon>Insecta</taxon>
        <taxon>Pterygota</taxon>
        <taxon>Neoptera</taxon>
        <taxon>Paraneoptera</taxon>
        <taxon>Hemiptera</taxon>
        <taxon>Heteroptera</taxon>
        <taxon>Panheteroptera</taxon>
        <taxon>Cimicomorpha</taxon>
        <taxon>Reduviidae</taxon>
        <taxon>Triatominae</taxon>
        <taxon>Panstrongylus</taxon>
    </lineage>
</organism>
<dbReference type="GO" id="GO:0005576">
    <property type="term" value="C:extracellular region"/>
    <property type="evidence" value="ECO:0007669"/>
    <property type="project" value="UniProtKB-SubCell"/>
</dbReference>
<evidence type="ECO:0000313" key="6">
    <source>
        <dbReference type="EMBL" id="JAW13280.1"/>
    </source>
</evidence>
<evidence type="ECO:0000256" key="3">
    <source>
        <dbReference type="ARBA" id="ARBA00022729"/>
    </source>
</evidence>
<accession>A0A224XXL8</accession>
<comment type="similarity">
    <text evidence="4">Belongs to the calycin superfamily. Triabin family.</text>
</comment>
<dbReference type="SUPFAM" id="SSF50814">
    <property type="entry name" value="Lipocalins"/>
    <property type="match status" value="1"/>
</dbReference>
<dbReference type="CDD" id="cd19423">
    <property type="entry name" value="lipocalin_LTBP1-like"/>
    <property type="match status" value="1"/>
</dbReference>
<dbReference type="AlphaFoldDB" id="A0A224XXL8"/>
<protein>
    <submittedName>
        <fullName evidence="6">Putative salivary lipocalin</fullName>
    </submittedName>
</protein>
<evidence type="ECO:0000256" key="5">
    <source>
        <dbReference type="SAM" id="SignalP"/>
    </source>
</evidence>
<dbReference type="Pfam" id="PF03973">
    <property type="entry name" value="Triabin"/>
    <property type="match status" value="1"/>
</dbReference>
<sequence>MKIYRIIAVTFLGILMHAFAEECELMPPADNLDLDKYFSLQPVYVTHSREGPQETVCREYKTTKISEDTSNTLVISDYKKGGTTHHSELKCTNKLKNGIKGQFNVECELPERTNGPKIQVETSVIYTDNKNYALLQTCTKTGSGIKDDILVLQTKKNGVDEGVKAVFKKLNWELEKWNPREKVDCNNI</sequence>
<dbReference type="InterPro" id="IPR012674">
    <property type="entry name" value="Calycin"/>
</dbReference>